<sequence length="248" mass="27767">MIVNSLLLVFFIFIIAEVQGRKTVYTNNNEFPASLPIAAEDDGICKRMVETQGYTCEEHKVTTVDGYILSLQRMPAGRSGKAADKPPVLLQHGLFIDAITWLFNTPDESLAYILADKGFDVWLANTRGTKYSSGHTSLTPNDMAYWDWSWDELVNYDLPASVSYVFNHTGQRMHYIGHSLGTLTALAAFSEEQLLNMLRSAALLSPIAHLNQITSQPTKLAADLFLGNVVYWLGVREFIPNEFDKVLN</sequence>
<evidence type="ECO:0000313" key="4">
    <source>
        <dbReference type="Proteomes" id="UP001341840"/>
    </source>
</evidence>
<dbReference type="PANTHER" id="PTHR11005">
    <property type="entry name" value="LYSOSOMAL ACID LIPASE-RELATED"/>
    <property type="match status" value="1"/>
</dbReference>
<evidence type="ECO:0000313" key="3">
    <source>
        <dbReference type="EMBL" id="MED6172287.1"/>
    </source>
</evidence>
<dbReference type="Gene3D" id="3.40.50.1820">
    <property type="entry name" value="alpha/beta hydrolase"/>
    <property type="match status" value="1"/>
</dbReference>
<dbReference type="InterPro" id="IPR006693">
    <property type="entry name" value="AB_hydrolase_lipase"/>
</dbReference>
<dbReference type="InterPro" id="IPR029058">
    <property type="entry name" value="AB_hydrolase_fold"/>
</dbReference>
<keyword evidence="1" id="KW-0732">Signal</keyword>
<dbReference type="Proteomes" id="UP001341840">
    <property type="component" value="Unassembled WGS sequence"/>
</dbReference>
<dbReference type="EMBL" id="JASCZI010151356">
    <property type="protein sequence ID" value="MED6172287.1"/>
    <property type="molecule type" value="Genomic_DNA"/>
</dbReference>
<proteinExistence type="predicted"/>
<evidence type="ECO:0000259" key="2">
    <source>
        <dbReference type="Pfam" id="PF04083"/>
    </source>
</evidence>
<accession>A0ABU6VH88</accession>
<protein>
    <recommendedName>
        <fullName evidence="2">Partial AB-hydrolase lipase domain-containing protein</fullName>
    </recommendedName>
</protein>
<feature type="signal peptide" evidence="1">
    <location>
        <begin position="1"/>
        <end position="20"/>
    </location>
</feature>
<dbReference type="SUPFAM" id="SSF53474">
    <property type="entry name" value="alpha/beta-Hydrolases"/>
    <property type="match status" value="1"/>
</dbReference>
<evidence type="ECO:0000256" key="1">
    <source>
        <dbReference type="SAM" id="SignalP"/>
    </source>
</evidence>
<reference evidence="3 4" key="1">
    <citation type="journal article" date="2023" name="Plants (Basel)">
        <title>Bridging the Gap: Combining Genomics and Transcriptomics Approaches to Understand Stylosanthes scabra, an Orphan Legume from the Brazilian Caatinga.</title>
        <authorList>
            <person name="Ferreira-Neto J.R.C."/>
            <person name="da Silva M.D."/>
            <person name="Binneck E."/>
            <person name="de Melo N.F."/>
            <person name="da Silva R.H."/>
            <person name="de Melo A.L.T.M."/>
            <person name="Pandolfi V."/>
            <person name="Bustamante F.O."/>
            <person name="Brasileiro-Vidal A.C."/>
            <person name="Benko-Iseppon A.M."/>
        </authorList>
    </citation>
    <scope>NUCLEOTIDE SEQUENCE [LARGE SCALE GENOMIC DNA]</scope>
    <source>
        <tissue evidence="3">Leaves</tissue>
    </source>
</reference>
<dbReference type="Pfam" id="PF04083">
    <property type="entry name" value="Abhydro_lipase"/>
    <property type="match status" value="1"/>
</dbReference>
<feature type="chain" id="PRO_5046158986" description="Partial AB-hydrolase lipase domain-containing protein" evidence="1">
    <location>
        <begin position="21"/>
        <end position="248"/>
    </location>
</feature>
<keyword evidence="4" id="KW-1185">Reference proteome</keyword>
<comment type="caution">
    <text evidence="3">The sequence shown here is derived from an EMBL/GenBank/DDBJ whole genome shotgun (WGS) entry which is preliminary data.</text>
</comment>
<feature type="domain" description="Partial AB-hydrolase lipase" evidence="2">
    <location>
        <begin position="47"/>
        <end position="104"/>
    </location>
</feature>
<gene>
    <name evidence="3" type="ORF">PIB30_048717</name>
</gene>
<organism evidence="3 4">
    <name type="scientific">Stylosanthes scabra</name>
    <dbReference type="NCBI Taxonomy" id="79078"/>
    <lineage>
        <taxon>Eukaryota</taxon>
        <taxon>Viridiplantae</taxon>
        <taxon>Streptophyta</taxon>
        <taxon>Embryophyta</taxon>
        <taxon>Tracheophyta</taxon>
        <taxon>Spermatophyta</taxon>
        <taxon>Magnoliopsida</taxon>
        <taxon>eudicotyledons</taxon>
        <taxon>Gunneridae</taxon>
        <taxon>Pentapetalae</taxon>
        <taxon>rosids</taxon>
        <taxon>fabids</taxon>
        <taxon>Fabales</taxon>
        <taxon>Fabaceae</taxon>
        <taxon>Papilionoideae</taxon>
        <taxon>50 kb inversion clade</taxon>
        <taxon>dalbergioids sensu lato</taxon>
        <taxon>Dalbergieae</taxon>
        <taxon>Pterocarpus clade</taxon>
        <taxon>Stylosanthes</taxon>
    </lineage>
</organism>
<name>A0ABU6VH88_9FABA</name>